<feature type="transmembrane region" description="Helical" evidence="6">
    <location>
        <begin position="176"/>
        <end position="200"/>
    </location>
</feature>
<comment type="caution">
    <text evidence="7">The sequence shown here is derived from an EMBL/GenBank/DDBJ whole genome shotgun (WGS) entry which is preliminary data.</text>
</comment>
<dbReference type="RefSeq" id="WP_377903802.1">
    <property type="nucleotide sequence ID" value="NZ_JBHRZS010000006.1"/>
</dbReference>
<evidence type="ECO:0000256" key="5">
    <source>
        <dbReference type="ARBA" id="ARBA00023136"/>
    </source>
</evidence>
<evidence type="ECO:0000256" key="6">
    <source>
        <dbReference type="SAM" id="Phobius"/>
    </source>
</evidence>
<reference evidence="8" key="1">
    <citation type="journal article" date="2019" name="Int. J. Syst. Evol. Microbiol.">
        <title>The Global Catalogue of Microorganisms (GCM) 10K type strain sequencing project: providing services to taxonomists for standard genome sequencing and annotation.</title>
        <authorList>
            <consortium name="The Broad Institute Genomics Platform"/>
            <consortium name="The Broad Institute Genome Sequencing Center for Infectious Disease"/>
            <person name="Wu L."/>
            <person name="Ma J."/>
        </authorList>
    </citation>
    <scope>NUCLEOTIDE SEQUENCE [LARGE SCALE GENOMIC DNA]</scope>
    <source>
        <strain evidence="8">CCUG 60523</strain>
    </source>
</reference>
<dbReference type="PANTHER" id="PTHR10010:SF46">
    <property type="entry name" value="SODIUM-DEPENDENT PHOSPHATE TRANSPORT PROTEIN 2B"/>
    <property type="match status" value="1"/>
</dbReference>
<proteinExistence type="predicted"/>
<feature type="transmembrane region" description="Helical" evidence="6">
    <location>
        <begin position="284"/>
        <end position="306"/>
    </location>
</feature>
<dbReference type="Pfam" id="PF02690">
    <property type="entry name" value="Na_Pi_cotrans"/>
    <property type="match status" value="2"/>
</dbReference>
<gene>
    <name evidence="7" type="ORF">ACFOSV_04440</name>
</gene>
<name>A0ABV8AR77_9BACT</name>
<keyword evidence="8" id="KW-1185">Reference proteome</keyword>
<evidence type="ECO:0000256" key="1">
    <source>
        <dbReference type="ARBA" id="ARBA00004651"/>
    </source>
</evidence>
<keyword evidence="4 6" id="KW-1133">Transmembrane helix</keyword>
<evidence type="ECO:0000256" key="4">
    <source>
        <dbReference type="ARBA" id="ARBA00022989"/>
    </source>
</evidence>
<feature type="transmembrane region" description="Helical" evidence="6">
    <location>
        <begin position="109"/>
        <end position="125"/>
    </location>
</feature>
<keyword evidence="5 6" id="KW-0472">Membrane</keyword>
<keyword evidence="2" id="KW-1003">Cell membrane</keyword>
<comment type="subcellular location">
    <subcellularLocation>
        <location evidence="1">Cell membrane</location>
        <topology evidence="1">Multi-pass membrane protein</topology>
    </subcellularLocation>
</comment>
<feature type="transmembrane region" description="Helical" evidence="6">
    <location>
        <begin position="137"/>
        <end position="156"/>
    </location>
</feature>
<keyword evidence="3 6" id="KW-0812">Transmembrane</keyword>
<organism evidence="7 8">
    <name type="scientific">Algoriphagus namhaensis</name>
    <dbReference type="NCBI Taxonomy" id="915353"/>
    <lineage>
        <taxon>Bacteria</taxon>
        <taxon>Pseudomonadati</taxon>
        <taxon>Bacteroidota</taxon>
        <taxon>Cytophagia</taxon>
        <taxon>Cytophagales</taxon>
        <taxon>Cyclobacteriaceae</taxon>
        <taxon>Algoriphagus</taxon>
    </lineage>
</organism>
<dbReference type="InterPro" id="IPR003841">
    <property type="entry name" value="Na/Pi_transpt"/>
</dbReference>
<accession>A0ABV8AR77</accession>
<dbReference type="EMBL" id="JBHRZS010000006">
    <property type="protein sequence ID" value="MFC3879406.1"/>
    <property type="molecule type" value="Genomic_DNA"/>
</dbReference>
<dbReference type="PANTHER" id="PTHR10010">
    <property type="entry name" value="SOLUTE CARRIER FAMILY 34 SODIUM PHOSPHATE , MEMBER 2-RELATED"/>
    <property type="match status" value="1"/>
</dbReference>
<dbReference type="Proteomes" id="UP001595805">
    <property type="component" value="Unassembled WGS sequence"/>
</dbReference>
<evidence type="ECO:0000313" key="7">
    <source>
        <dbReference type="EMBL" id="MFC3879406.1"/>
    </source>
</evidence>
<feature type="transmembrane region" description="Helical" evidence="6">
    <location>
        <begin position="50"/>
        <end position="74"/>
    </location>
</feature>
<protein>
    <submittedName>
        <fullName evidence="7">Na/Pi cotransporter family protein</fullName>
    </submittedName>
</protein>
<evidence type="ECO:0000256" key="3">
    <source>
        <dbReference type="ARBA" id="ARBA00022692"/>
    </source>
</evidence>
<dbReference type="NCBIfam" id="NF037997">
    <property type="entry name" value="Na_Pi_symport"/>
    <property type="match status" value="1"/>
</dbReference>
<evidence type="ECO:0000313" key="8">
    <source>
        <dbReference type="Proteomes" id="UP001595805"/>
    </source>
</evidence>
<evidence type="ECO:0000256" key="2">
    <source>
        <dbReference type="ARBA" id="ARBA00022475"/>
    </source>
</evidence>
<feature type="transmembrane region" description="Helical" evidence="6">
    <location>
        <begin position="236"/>
        <end position="259"/>
    </location>
</feature>
<sequence length="316" mass="34225">MDKTILTFFIGGLILFIFSISQLSKKLQDFFQEGTNQQIEKFTDKVLKSLFLGILATIILGSSSAVIIITIVLINARAISFKNSMGVILGANIGTTFTSQLIALNISEYAVYVMALGLVMMIFGGKRKLNSYGQILFYFGLLFFGLYVMEHSVLPLRESEFFTNQLAQIGDNPLRGVWVGGLTTLVIQSSSATVGIAILLGKQGLLSSAGGLAVMLGAELGTCSDTLLATINGSRAAFRAGVFHVSFNLLSITIGLLLFDQFTNLVTWVSQTQEIEKLIANGHLLFNCLGVLIILPFLGLLGKILIRLIPDKKPTT</sequence>